<feature type="region of interest" description="Disordered" evidence="8">
    <location>
        <begin position="1"/>
        <end position="52"/>
    </location>
</feature>
<name>A0AAE1FVZ7_PETCI</name>
<evidence type="ECO:0000256" key="4">
    <source>
        <dbReference type="ARBA" id="ARBA00022722"/>
    </source>
</evidence>
<evidence type="ECO:0000259" key="9">
    <source>
        <dbReference type="Pfam" id="PF13359"/>
    </source>
</evidence>
<protein>
    <recommendedName>
        <fullName evidence="9">DDE Tnp4 domain-containing protein</fullName>
    </recommendedName>
</protein>
<dbReference type="InterPro" id="IPR045249">
    <property type="entry name" value="HARBI1-like"/>
</dbReference>
<keyword evidence="11" id="KW-1185">Reference proteome</keyword>
<evidence type="ECO:0000256" key="5">
    <source>
        <dbReference type="ARBA" id="ARBA00022723"/>
    </source>
</evidence>
<dbReference type="Pfam" id="PF13359">
    <property type="entry name" value="DDE_Tnp_4"/>
    <property type="match status" value="1"/>
</dbReference>
<dbReference type="GO" id="GO:0046872">
    <property type="term" value="F:metal ion binding"/>
    <property type="evidence" value="ECO:0007669"/>
    <property type="project" value="UniProtKB-KW"/>
</dbReference>
<dbReference type="GO" id="GO:0005634">
    <property type="term" value="C:nucleus"/>
    <property type="evidence" value="ECO:0007669"/>
    <property type="project" value="UniProtKB-SubCell"/>
</dbReference>
<evidence type="ECO:0000256" key="1">
    <source>
        <dbReference type="ARBA" id="ARBA00001968"/>
    </source>
</evidence>
<keyword evidence="5" id="KW-0479">Metal-binding</keyword>
<dbReference type="PANTHER" id="PTHR22930:SF85">
    <property type="entry name" value="GH03217P-RELATED"/>
    <property type="match status" value="1"/>
</dbReference>
<evidence type="ECO:0000256" key="2">
    <source>
        <dbReference type="ARBA" id="ARBA00004123"/>
    </source>
</evidence>
<dbReference type="Proteomes" id="UP001286313">
    <property type="component" value="Unassembled WGS sequence"/>
</dbReference>
<keyword evidence="6" id="KW-0378">Hydrolase</keyword>
<gene>
    <name evidence="10" type="ORF">Pcinc_014655</name>
</gene>
<dbReference type="GO" id="GO:0004518">
    <property type="term" value="F:nuclease activity"/>
    <property type="evidence" value="ECO:0007669"/>
    <property type="project" value="UniProtKB-KW"/>
</dbReference>
<keyword evidence="4" id="KW-0540">Nuclease</keyword>
<feature type="compositionally biased region" description="Polar residues" evidence="8">
    <location>
        <begin position="1"/>
        <end position="12"/>
    </location>
</feature>
<keyword evidence="7" id="KW-0539">Nucleus</keyword>
<evidence type="ECO:0000313" key="11">
    <source>
        <dbReference type="Proteomes" id="UP001286313"/>
    </source>
</evidence>
<feature type="domain" description="DDE Tnp4" evidence="9">
    <location>
        <begin position="223"/>
        <end position="376"/>
    </location>
</feature>
<evidence type="ECO:0000256" key="7">
    <source>
        <dbReference type="ARBA" id="ARBA00023242"/>
    </source>
</evidence>
<comment type="cofactor">
    <cofactor evidence="1">
        <name>a divalent metal cation</name>
        <dbReference type="ChEBI" id="CHEBI:60240"/>
    </cofactor>
</comment>
<comment type="subcellular location">
    <subcellularLocation>
        <location evidence="2">Nucleus</location>
    </subcellularLocation>
</comment>
<organism evidence="10 11">
    <name type="scientific">Petrolisthes cinctipes</name>
    <name type="common">Flat porcelain crab</name>
    <dbReference type="NCBI Taxonomy" id="88211"/>
    <lineage>
        <taxon>Eukaryota</taxon>
        <taxon>Metazoa</taxon>
        <taxon>Ecdysozoa</taxon>
        <taxon>Arthropoda</taxon>
        <taxon>Crustacea</taxon>
        <taxon>Multicrustacea</taxon>
        <taxon>Malacostraca</taxon>
        <taxon>Eumalacostraca</taxon>
        <taxon>Eucarida</taxon>
        <taxon>Decapoda</taxon>
        <taxon>Pleocyemata</taxon>
        <taxon>Anomura</taxon>
        <taxon>Galatheoidea</taxon>
        <taxon>Porcellanidae</taxon>
        <taxon>Petrolisthes</taxon>
    </lineage>
</organism>
<comment type="similarity">
    <text evidence="3">Belongs to the HARBI1 family.</text>
</comment>
<evidence type="ECO:0000256" key="8">
    <source>
        <dbReference type="SAM" id="MobiDB-lite"/>
    </source>
</evidence>
<evidence type="ECO:0000256" key="6">
    <source>
        <dbReference type="ARBA" id="ARBA00022801"/>
    </source>
</evidence>
<comment type="caution">
    <text evidence="10">The sequence shown here is derived from an EMBL/GenBank/DDBJ whole genome shotgun (WGS) entry which is preliminary data.</text>
</comment>
<accession>A0AAE1FVZ7</accession>
<dbReference type="EMBL" id="JAWQEG010001277">
    <property type="protein sequence ID" value="KAK3880879.1"/>
    <property type="molecule type" value="Genomic_DNA"/>
</dbReference>
<feature type="compositionally biased region" description="Basic residues" evidence="8">
    <location>
        <begin position="30"/>
        <end position="39"/>
    </location>
</feature>
<reference evidence="10" key="1">
    <citation type="submission" date="2023-10" db="EMBL/GenBank/DDBJ databases">
        <title>Genome assemblies of two species of porcelain crab, Petrolisthes cinctipes and Petrolisthes manimaculis (Anomura: Porcellanidae).</title>
        <authorList>
            <person name="Angst P."/>
        </authorList>
    </citation>
    <scope>NUCLEOTIDE SEQUENCE</scope>
    <source>
        <strain evidence="10">PB745_01</strain>
        <tissue evidence="10">Gill</tissue>
    </source>
</reference>
<dbReference type="PANTHER" id="PTHR22930">
    <property type="match status" value="1"/>
</dbReference>
<dbReference type="InterPro" id="IPR027806">
    <property type="entry name" value="HARBI1_dom"/>
</dbReference>
<evidence type="ECO:0000313" key="10">
    <source>
        <dbReference type="EMBL" id="KAK3880879.1"/>
    </source>
</evidence>
<dbReference type="GO" id="GO:0016787">
    <property type="term" value="F:hydrolase activity"/>
    <property type="evidence" value="ECO:0007669"/>
    <property type="project" value="UniProtKB-KW"/>
</dbReference>
<evidence type="ECO:0000256" key="3">
    <source>
        <dbReference type="ARBA" id="ARBA00006958"/>
    </source>
</evidence>
<dbReference type="AlphaFoldDB" id="A0AAE1FVZ7"/>
<proteinExistence type="inferred from homology"/>
<sequence length="426" mass="47957">MKLTGNIKSKGTQTRRKRGIRKGFGSSRTLKNKRRRANPRKNAEENAEPGPSILDGGQYDFALPHILYPDTEAVAVTGAAINLLKVLIDELLEDVDGSANDLKVQSYVRHLSSDEFHSHFRMERSTFQDLINLIAPNIHDIKVAVERKILASLWLLGNNETFQGVATRFSLNKGSLHKIVMEVFEAIHSKRQGFIVWPQGKELMDIADGFLRKTGFPGVVGIIDGTYIPIAGPRDKGATRAMYKNKNGIVSVQLQAICDNNMAFTDIVVGYPGSVLDGDVYCSTPTRQLVESLPADYHVLADQAYPLHSNLLVPFTDDEHITHEERVFNRSHSLTRSEIGRAFARMKATFRRLNDLDIRKVELAPVIISAACVLHNFILTREEVEYDDSPIDMDEYEPQYEGAVDYHNRLQAIDKRMKLGNMMSYN</sequence>